<protein>
    <recommendedName>
        <fullName evidence="5">Ribosomal protein L11 methyltransferase</fullName>
    </recommendedName>
</protein>
<proteinExistence type="predicted"/>
<keyword evidence="1" id="KW-0489">Methyltransferase</keyword>
<gene>
    <name evidence="3" type="ORF">A2527_09800</name>
</gene>
<dbReference type="GO" id="GO:0032259">
    <property type="term" value="P:methylation"/>
    <property type="evidence" value="ECO:0007669"/>
    <property type="project" value="UniProtKB-KW"/>
</dbReference>
<evidence type="ECO:0000313" key="4">
    <source>
        <dbReference type="Proteomes" id="UP000178449"/>
    </source>
</evidence>
<dbReference type="SUPFAM" id="SSF53335">
    <property type="entry name" value="S-adenosyl-L-methionine-dependent methyltransferases"/>
    <property type="match status" value="1"/>
</dbReference>
<comment type="caution">
    <text evidence="3">The sequence shown here is derived from an EMBL/GenBank/DDBJ whole genome shotgun (WGS) entry which is preliminary data.</text>
</comment>
<evidence type="ECO:0008006" key="5">
    <source>
        <dbReference type="Google" id="ProtNLM"/>
    </source>
</evidence>
<dbReference type="AlphaFoldDB" id="A0A1F6G7P8"/>
<name>A0A1F6G7P8_9PROT</name>
<dbReference type="GO" id="GO:0008276">
    <property type="term" value="F:protein methyltransferase activity"/>
    <property type="evidence" value="ECO:0007669"/>
    <property type="project" value="InterPro"/>
</dbReference>
<accession>A0A1F6G7P8</accession>
<reference evidence="3 4" key="1">
    <citation type="journal article" date="2016" name="Nat. Commun.">
        <title>Thousands of microbial genomes shed light on interconnected biogeochemical processes in an aquifer system.</title>
        <authorList>
            <person name="Anantharaman K."/>
            <person name="Brown C.T."/>
            <person name="Hug L.A."/>
            <person name="Sharon I."/>
            <person name="Castelle C.J."/>
            <person name="Probst A.J."/>
            <person name="Thomas B.C."/>
            <person name="Singh A."/>
            <person name="Wilkins M.J."/>
            <person name="Karaoz U."/>
            <person name="Brodie E.L."/>
            <person name="Williams K.H."/>
            <person name="Hubbard S.S."/>
            <person name="Banfield J.F."/>
        </authorList>
    </citation>
    <scope>NUCLEOTIDE SEQUENCE [LARGE SCALE GENOMIC DNA]</scope>
</reference>
<dbReference type="STRING" id="1817772.A2527_09800"/>
<dbReference type="Gene3D" id="3.40.50.150">
    <property type="entry name" value="Vaccinia Virus protein VP39"/>
    <property type="match status" value="1"/>
</dbReference>
<sequence>MKMPLQFSQALVRIAKDQSEWVGYLFIENGASGLEELDETETGLTVKLFFDQSPDLELFERLKAQVPGGLELLSLEEKPRENWQANWKEHFKPLEVGARFLIHPPWEEVNTDRVCICIDPGQGFGTGYHESTRLALRALEGLEGRLSGLAIDVGFGSGILTIGALKLGATRAICLEIEAEALDELPLNLAHSGLDPQLVEGRLQGPDACPESAQLVLANITGDVLLAFEEDLKRMTETYLLLSGIAPDYLEPVKEAFSEFELEAQLAEGEWTSLLYRRK</sequence>
<dbReference type="Pfam" id="PF06325">
    <property type="entry name" value="PrmA"/>
    <property type="match status" value="1"/>
</dbReference>
<dbReference type="EMBL" id="MFNE01000043">
    <property type="protein sequence ID" value="OGG94128.1"/>
    <property type="molecule type" value="Genomic_DNA"/>
</dbReference>
<evidence type="ECO:0000313" key="3">
    <source>
        <dbReference type="EMBL" id="OGG94128.1"/>
    </source>
</evidence>
<keyword evidence="2" id="KW-0808">Transferase</keyword>
<dbReference type="InterPro" id="IPR050078">
    <property type="entry name" value="Ribosomal_L11_MeTrfase_PrmA"/>
</dbReference>
<evidence type="ECO:0000256" key="2">
    <source>
        <dbReference type="ARBA" id="ARBA00022679"/>
    </source>
</evidence>
<organism evidence="3 4">
    <name type="scientific">Candidatus Lambdaproteobacteria bacterium RIFOXYD2_FULL_50_16</name>
    <dbReference type="NCBI Taxonomy" id="1817772"/>
    <lineage>
        <taxon>Bacteria</taxon>
        <taxon>Pseudomonadati</taxon>
        <taxon>Pseudomonadota</taxon>
        <taxon>Candidatus Lambdaproteobacteria</taxon>
    </lineage>
</organism>
<evidence type="ECO:0000256" key="1">
    <source>
        <dbReference type="ARBA" id="ARBA00022603"/>
    </source>
</evidence>
<dbReference type="Proteomes" id="UP000178449">
    <property type="component" value="Unassembled WGS sequence"/>
</dbReference>
<dbReference type="PANTHER" id="PTHR43648">
    <property type="entry name" value="ELECTRON TRANSFER FLAVOPROTEIN BETA SUBUNIT LYSINE METHYLTRANSFERASE"/>
    <property type="match status" value="1"/>
</dbReference>
<dbReference type="PANTHER" id="PTHR43648:SF1">
    <property type="entry name" value="ELECTRON TRANSFER FLAVOPROTEIN BETA SUBUNIT LYSINE METHYLTRANSFERASE"/>
    <property type="match status" value="1"/>
</dbReference>
<dbReference type="CDD" id="cd02440">
    <property type="entry name" value="AdoMet_MTases"/>
    <property type="match status" value="1"/>
</dbReference>
<dbReference type="InterPro" id="IPR029063">
    <property type="entry name" value="SAM-dependent_MTases_sf"/>
</dbReference>